<proteinExistence type="inferred from homology"/>
<dbReference type="PROSITE" id="PS00587">
    <property type="entry name" value="GLYCOSYL_HYDROL_F17"/>
    <property type="match status" value="1"/>
</dbReference>
<dbReference type="Gene3D" id="3.20.20.80">
    <property type="entry name" value="Glycosidases"/>
    <property type="match status" value="1"/>
</dbReference>
<evidence type="ECO:0000256" key="5">
    <source>
        <dbReference type="ARBA" id="ARBA00022801"/>
    </source>
</evidence>
<dbReference type="FunFam" id="3.20.20.80:FF:000002">
    <property type="entry name" value="Glucan endo-1,3-beta-glucosidase 3"/>
    <property type="match status" value="1"/>
</dbReference>
<dbReference type="EnsemblPlants" id="Pp3c27_550V3.1">
    <property type="protein sequence ID" value="Pp3c27_550V3.1"/>
    <property type="gene ID" value="Pp3c27_550"/>
</dbReference>
<dbReference type="Gramene" id="Pp3c27_550V3.1">
    <property type="protein sequence ID" value="Pp3c27_550V3.1"/>
    <property type="gene ID" value="Pp3c27_550"/>
</dbReference>
<dbReference type="GeneID" id="112278220"/>
<dbReference type="HOGENOM" id="CLU_024953_1_2_1"/>
<keyword evidence="13" id="KW-1185">Reference proteome</keyword>
<dbReference type="eggNOG" id="ENOG502SK5Q">
    <property type="taxonomic scope" value="Eukaryota"/>
</dbReference>
<keyword evidence="5 10" id="KW-0378">Hydrolase</keyword>
<dbReference type="InterPro" id="IPR017853">
    <property type="entry name" value="GH"/>
</dbReference>
<comment type="similarity">
    <text evidence="2 9">Belongs to the glycosyl hydrolase 17 family.</text>
</comment>
<keyword evidence="8 10" id="KW-0326">Glycosidase</keyword>
<evidence type="ECO:0000256" key="3">
    <source>
        <dbReference type="ARBA" id="ARBA00012780"/>
    </source>
</evidence>
<dbReference type="SUPFAM" id="SSF51445">
    <property type="entry name" value="(Trans)glycosidases"/>
    <property type="match status" value="1"/>
</dbReference>
<dbReference type="KEGG" id="ppp:112278220"/>
<dbReference type="InterPro" id="IPR044965">
    <property type="entry name" value="Glyco_hydro_17_plant"/>
</dbReference>
<dbReference type="PaxDb" id="3218-PP1S280_49V6.1"/>
<evidence type="ECO:0000256" key="2">
    <source>
        <dbReference type="ARBA" id="ARBA00008773"/>
    </source>
</evidence>
<dbReference type="EMBL" id="ABEU02000027">
    <property type="protein sequence ID" value="PNR26153.1"/>
    <property type="molecule type" value="Genomic_DNA"/>
</dbReference>
<dbReference type="AlphaFoldDB" id="A9TPH0"/>
<accession>A9TPH0</accession>
<dbReference type="Proteomes" id="UP000006727">
    <property type="component" value="Chromosome 27"/>
</dbReference>
<name>A9TPH0_PHYPA</name>
<evidence type="ECO:0000256" key="10">
    <source>
        <dbReference type="RuleBase" id="RU004336"/>
    </source>
</evidence>
<keyword evidence="6" id="KW-0611">Plant defense</keyword>
<dbReference type="GO" id="GO:0042973">
    <property type="term" value="F:glucan endo-1,3-beta-D-glucosidase activity"/>
    <property type="evidence" value="ECO:0007669"/>
    <property type="project" value="UniProtKB-EC"/>
</dbReference>
<evidence type="ECO:0000256" key="8">
    <source>
        <dbReference type="ARBA" id="ARBA00023295"/>
    </source>
</evidence>
<dbReference type="PANTHER" id="PTHR32227">
    <property type="entry name" value="GLUCAN ENDO-1,3-BETA-GLUCOSIDASE BG1-RELATED-RELATED"/>
    <property type="match status" value="1"/>
</dbReference>
<evidence type="ECO:0000256" key="9">
    <source>
        <dbReference type="RuleBase" id="RU004335"/>
    </source>
</evidence>
<keyword evidence="4" id="KW-0732">Signal</keyword>
<dbReference type="OMA" id="FMRNIIC"/>
<dbReference type="GO" id="GO:0006952">
    <property type="term" value="P:defense response"/>
    <property type="evidence" value="ECO:0007669"/>
    <property type="project" value="UniProtKB-KW"/>
</dbReference>
<reference evidence="11 13" key="1">
    <citation type="journal article" date="2008" name="Science">
        <title>The Physcomitrella genome reveals evolutionary insights into the conquest of land by plants.</title>
        <authorList>
            <person name="Rensing S."/>
            <person name="Lang D."/>
            <person name="Zimmer A."/>
            <person name="Terry A."/>
            <person name="Salamov A."/>
            <person name="Shapiro H."/>
            <person name="Nishiyama T."/>
            <person name="Perroud P.-F."/>
            <person name="Lindquist E."/>
            <person name="Kamisugi Y."/>
            <person name="Tanahashi T."/>
            <person name="Sakakibara K."/>
            <person name="Fujita T."/>
            <person name="Oishi K."/>
            <person name="Shin-I T."/>
            <person name="Kuroki Y."/>
            <person name="Toyoda A."/>
            <person name="Suzuki Y."/>
            <person name="Hashimoto A."/>
            <person name="Yamaguchi K."/>
            <person name="Sugano A."/>
            <person name="Kohara Y."/>
            <person name="Fujiyama A."/>
            <person name="Anterola A."/>
            <person name="Aoki S."/>
            <person name="Ashton N."/>
            <person name="Barbazuk W.B."/>
            <person name="Barker E."/>
            <person name="Bennetzen J."/>
            <person name="Bezanilla M."/>
            <person name="Blankenship R."/>
            <person name="Cho S.H."/>
            <person name="Dutcher S."/>
            <person name="Estelle M."/>
            <person name="Fawcett J.A."/>
            <person name="Gundlach H."/>
            <person name="Hanada K."/>
            <person name="Heyl A."/>
            <person name="Hicks K.A."/>
            <person name="Hugh J."/>
            <person name="Lohr M."/>
            <person name="Mayer K."/>
            <person name="Melkozernov A."/>
            <person name="Murata T."/>
            <person name="Nelson D."/>
            <person name="Pils B."/>
            <person name="Prigge M."/>
            <person name="Reiss B."/>
            <person name="Renner T."/>
            <person name="Rombauts S."/>
            <person name="Rushton P."/>
            <person name="Sanderfoot A."/>
            <person name="Schween G."/>
            <person name="Shiu S.-H."/>
            <person name="Stueber K."/>
            <person name="Theodoulou F.L."/>
            <person name="Tu H."/>
            <person name="Van de Peer Y."/>
            <person name="Verrier P.J."/>
            <person name="Waters E."/>
            <person name="Wood A."/>
            <person name="Yang L."/>
            <person name="Cove D."/>
            <person name="Cuming A."/>
            <person name="Hasebe M."/>
            <person name="Lucas S."/>
            <person name="Mishler D.B."/>
            <person name="Reski R."/>
            <person name="Grigoriev I."/>
            <person name="Quatrano R.S."/>
            <person name="Boore J.L."/>
        </authorList>
    </citation>
    <scope>NUCLEOTIDE SEQUENCE [LARGE SCALE GENOMIC DNA]</scope>
    <source>
        <strain evidence="12 13">cv. Gransden 2004</strain>
    </source>
</reference>
<evidence type="ECO:0000256" key="7">
    <source>
        <dbReference type="ARBA" id="ARBA00023157"/>
    </source>
</evidence>
<dbReference type="Pfam" id="PF00332">
    <property type="entry name" value="Glyco_hydro_17"/>
    <property type="match status" value="1"/>
</dbReference>
<dbReference type="InterPro" id="IPR000490">
    <property type="entry name" value="Glyco_hydro_17"/>
</dbReference>
<sequence length="353" mass="39390">MMRGGMQWGFAAVVVGLVYLFHAAVFAEANIGINYGRVADNLPRPKDVAKLVQSIGVKHIKIFDYEKEIIRAFDHTGISLIVCVPNQEIIGFAQSEKAARTWVHNHIRKRVLRGAKITYIVVGNEILSGIPEIWPALVPAMWQIHSGLVYYGLDHLIKVSTPHSMGVMGASYPPSAGVFAENIRTSIMEPMLRFLKLTGSTLMMNIYPYFPYRDDPVNISPGYALFLNNATGVDDPNTGLHYSNLFDAMLDSSIFAMKNLGYHDIPVIVTETGWPSIGEEWEKAAGLENAKTFNNNLLKHVKSGKGTPARPDTTIQIFIFALFNEYQKPGPLSERNFGLFYPNETKVYDISFT</sequence>
<evidence type="ECO:0000313" key="11">
    <source>
        <dbReference type="EMBL" id="PNR26153.1"/>
    </source>
</evidence>
<evidence type="ECO:0000256" key="4">
    <source>
        <dbReference type="ARBA" id="ARBA00022729"/>
    </source>
</evidence>
<dbReference type="EC" id="3.2.1.39" evidence="3"/>
<evidence type="ECO:0000256" key="1">
    <source>
        <dbReference type="ARBA" id="ARBA00000382"/>
    </source>
</evidence>
<organism evidence="11">
    <name type="scientific">Physcomitrium patens</name>
    <name type="common">Spreading-leaved earth moss</name>
    <name type="synonym">Physcomitrella patens</name>
    <dbReference type="NCBI Taxonomy" id="3218"/>
    <lineage>
        <taxon>Eukaryota</taxon>
        <taxon>Viridiplantae</taxon>
        <taxon>Streptophyta</taxon>
        <taxon>Embryophyta</taxon>
        <taxon>Bryophyta</taxon>
        <taxon>Bryophytina</taxon>
        <taxon>Bryopsida</taxon>
        <taxon>Funariidae</taxon>
        <taxon>Funariales</taxon>
        <taxon>Funariaceae</taxon>
        <taxon>Physcomitrium</taxon>
    </lineage>
</organism>
<reference evidence="11 13" key="2">
    <citation type="journal article" date="2018" name="Plant J.">
        <title>The Physcomitrella patens chromosome-scale assembly reveals moss genome structure and evolution.</title>
        <authorList>
            <person name="Lang D."/>
            <person name="Ullrich K.K."/>
            <person name="Murat F."/>
            <person name="Fuchs J."/>
            <person name="Jenkins J."/>
            <person name="Haas F.B."/>
            <person name="Piednoel M."/>
            <person name="Gundlach H."/>
            <person name="Van Bel M."/>
            <person name="Meyberg R."/>
            <person name="Vives C."/>
            <person name="Morata J."/>
            <person name="Symeonidi A."/>
            <person name="Hiss M."/>
            <person name="Muchero W."/>
            <person name="Kamisugi Y."/>
            <person name="Saleh O."/>
            <person name="Blanc G."/>
            <person name="Decker E.L."/>
            <person name="van Gessel N."/>
            <person name="Grimwood J."/>
            <person name="Hayes R.D."/>
            <person name="Graham S.W."/>
            <person name="Gunter L.E."/>
            <person name="McDaniel S.F."/>
            <person name="Hoernstein S.N.W."/>
            <person name="Larsson A."/>
            <person name="Li F.W."/>
            <person name="Perroud P.F."/>
            <person name="Phillips J."/>
            <person name="Ranjan P."/>
            <person name="Rokshar D.S."/>
            <person name="Rothfels C.J."/>
            <person name="Schneider L."/>
            <person name="Shu S."/>
            <person name="Stevenson D.W."/>
            <person name="Thummler F."/>
            <person name="Tillich M."/>
            <person name="Villarreal Aguilar J.C."/>
            <person name="Widiez T."/>
            <person name="Wong G.K."/>
            <person name="Wymore A."/>
            <person name="Zhang Y."/>
            <person name="Zimmer A.D."/>
            <person name="Quatrano R.S."/>
            <person name="Mayer K.F.X."/>
            <person name="Goodstein D."/>
            <person name="Casacuberta J.M."/>
            <person name="Vandepoele K."/>
            <person name="Reski R."/>
            <person name="Cuming A.C."/>
            <person name="Tuskan G.A."/>
            <person name="Maumus F."/>
            <person name="Salse J."/>
            <person name="Schmutz J."/>
            <person name="Rensing S.A."/>
        </authorList>
    </citation>
    <scope>NUCLEOTIDE SEQUENCE [LARGE SCALE GENOMIC DNA]</scope>
    <source>
        <strain evidence="12 13">cv. Gransden 2004</strain>
    </source>
</reference>
<dbReference type="Gramene" id="Pp3c27_550V3.2">
    <property type="protein sequence ID" value="Pp3c27_550V3.2"/>
    <property type="gene ID" value="Pp3c27_550"/>
</dbReference>
<evidence type="ECO:0000256" key="6">
    <source>
        <dbReference type="ARBA" id="ARBA00022821"/>
    </source>
</evidence>
<keyword evidence="7" id="KW-1015">Disulfide bond</keyword>
<dbReference type="RefSeq" id="XP_024367160.1">
    <property type="nucleotide sequence ID" value="XM_024511392.2"/>
</dbReference>
<evidence type="ECO:0000313" key="13">
    <source>
        <dbReference type="Proteomes" id="UP000006727"/>
    </source>
</evidence>
<protein>
    <recommendedName>
        <fullName evidence="3">glucan endo-1,3-beta-D-glucosidase</fullName>
        <ecNumber evidence="3">3.2.1.39</ecNumber>
    </recommendedName>
</protein>
<dbReference type="OrthoDB" id="77201at2759"/>
<reference evidence="12" key="3">
    <citation type="submission" date="2020-12" db="UniProtKB">
        <authorList>
            <consortium name="EnsemblPlants"/>
        </authorList>
    </citation>
    <scope>IDENTIFICATION</scope>
</reference>
<gene>
    <name evidence="12" type="primary">LOC112278220</name>
    <name evidence="11" type="ORF">PHYPA_030727</name>
</gene>
<evidence type="ECO:0000313" key="12">
    <source>
        <dbReference type="EnsemblPlants" id="Pp3c27_550V3.1"/>
    </source>
</evidence>
<comment type="catalytic activity">
    <reaction evidence="1">
        <text>Hydrolysis of (1-&gt;3)-beta-D-glucosidic linkages in (1-&gt;3)-beta-D-glucans.</text>
        <dbReference type="EC" id="3.2.1.39"/>
    </reaction>
</comment>
<dbReference type="GO" id="GO:0005975">
    <property type="term" value="P:carbohydrate metabolic process"/>
    <property type="evidence" value="ECO:0007669"/>
    <property type="project" value="InterPro"/>
</dbReference>
<dbReference type="EnsemblPlants" id="Pp3c27_550V3.2">
    <property type="protein sequence ID" value="Pp3c27_550V3.2"/>
    <property type="gene ID" value="Pp3c27_550"/>
</dbReference>